<dbReference type="AlphaFoldDB" id="G2YRS6"/>
<dbReference type="EMBL" id="FQ790350">
    <property type="protein sequence ID" value="CCD54324.1"/>
    <property type="molecule type" value="Genomic_DNA"/>
</dbReference>
<dbReference type="HOGENOM" id="CLU_2687551_0_0_1"/>
<dbReference type="Proteomes" id="UP000008177">
    <property type="component" value="Unplaced contigs"/>
</dbReference>
<gene>
    <name evidence="1" type="ORF">BofuT4_uP130240.1</name>
</gene>
<evidence type="ECO:0000313" key="2">
    <source>
        <dbReference type="Proteomes" id="UP000008177"/>
    </source>
</evidence>
<evidence type="ECO:0000313" key="1">
    <source>
        <dbReference type="EMBL" id="CCD54324.1"/>
    </source>
</evidence>
<name>G2YRS6_BOTF4</name>
<organism evidence="1 2">
    <name type="scientific">Botryotinia fuckeliana (strain T4)</name>
    <name type="common">Noble rot fungus</name>
    <name type="synonym">Botrytis cinerea</name>
    <dbReference type="NCBI Taxonomy" id="999810"/>
    <lineage>
        <taxon>Eukaryota</taxon>
        <taxon>Fungi</taxon>
        <taxon>Dikarya</taxon>
        <taxon>Ascomycota</taxon>
        <taxon>Pezizomycotina</taxon>
        <taxon>Leotiomycetes</taxon>
        <taxon>Helotiales</taxon>
        <taxon>Sclerotiniaceae</taxon>
        <taxon>Botrytis</taxon>
    </lineage>
</organism>
<protein>
    <submittedName>
        <fullName evidence="1">Uncharacterized protein</fullName>
    </submittedName>
</protein>
<accession>G2YRS6</accession>
<reference evidence="2" key="1">
    <citation type="journal article" date="2011" name="PLoS Genet.">
        <title>Genomic analysis of the necrotrophic fungal pathogens Sclerotinia sclerotiorum and Botrytis cinerea.</title>
        <authorList>
            <person name="Amselem J."/>
            <person name="Cuomo C.A."/>
            <person name="van Kan J.A."/>
            <person name="Viaud M."/>
            <person name="Benito E.P."/>
            <person name="Couloux A."/>
            <person name="Coutinho P.M."/>
            <person name="de Vries R.P."/>
            <person name="Dyer P.S."/>
            <person name="Fillinger S."/>
            <person name="Fournier E."/>
            <person name="Gout L."/>
            <person name="Hahn M."/>
            <person name="Kohn L."/>
            <person name="Lapalu N."/>
            <person name="Plummer K.M."/>
            <person name="Pradier J.M."/>
            <person name="Quevillon E."/>
            <person name="Sharon A."/>
            <person name="Simon A."/>
            <person name="ten Have A."/>
            <person name="Tudzynski B."/>
            <person name="Tudzynski P."/>
            <person name="Wincker P."/>
            <person name="Andrew M."/>
            <person name="Anthouard V."/>
            <person name="Beever R.E."/>
            <person name="Beffa R."/>
            <person name="Benoit I."/>
            <person name="Bouzid O."/>
            <person name="Brault B."/>
            <person name="Chen Z."/>
            <person name="Choquer M."/>
            <person name="Collemare J."/>
            <person name="Cotton P."/>
            <person name="Danchin E.G."/>
            <person name="Da Silva C."/>
            <person name="Gautier A."/>
            <person name="Giraud C."/>
            <person name="Giraud T."/>
            <person name="Gonzalez C."/>
            <person name="Grossetete S."/>
            <person name="Guldener U."/>
            <person name="Henrissat B."/>
            <person name="Howlett B.J."/>
            <person name="Kodira C."/>
            <person name="Kretschmer M."/>
            <person name="Lappartient A."/>
            <person name="Leroch M."/>
            <person name="Levis C."/>
            <person name="Mauceli E."/>
            <person name="Neuveglise C."/>
            <person name="Oeser B."/>
            <person name="Pearson M."/>
            <person name="Poulain J."/>
            <person name="Poussereau N."/>
            <person name="Quesneville H."/>
            <person name="Rascle C."/>
            <person name="Schumacher J."/>
            <person name="Segurens B."/>
            <person name="Sexton A."/>
            <person name="Silva E."/>
            <person name="Sirven C."/>
            <person name="Soanes D.M."/>
            <person name="Talbot N.J."/>
            <person name="Templeton M."/>
            <person name="Yandava C."/>
            <person name="Yarden O."/>
            <person name="Zeng Q."/>
            <person name="Rollins J.A."/>
            <person name="Lebrun M.H."/>
            <person name="Dickman M."/>
        </authorList>
    </citation>
    <scope>NUCLEOTIDE SEQUENCE [LARGE SCALE GENOMIC DNA]</scope>
    <source>
        <strain evidence="2">T4</strain>
    </source>
</reference>
<proteinExistence type="predicted"/>
<dbReference type="InParanoid" id="G2YRS6"/>
<sequence length="74" mass="8322">MIFASRPAQFVSPSKEWVGKISRDFWRRNDSFGHGLEDLTDAGAANPPVSDLVIVTRAPPIIMLHEVLSYIMYC</sequence>